<dbReference type="GO" id="GO:0000447">
    <property type="term" value="P:endonucleolytic cleavage in ITS1 to separate SSU-rRNA from 5.8S rRNA and LSU-rRNA from tricistronic rRNA transcript (SSU-rRNA, 5.8S rRNA, LSU-rRNA)"/>
    <property type="evidence" value="ECO:0007669"/>
    <property type="project" value="TreeGrafter"/>
</dbReference>
<name>A0A3N4LM27_9PEZI</name>
<dbReference type="FunCoup" id="A0A3N4LM27">
    <property type="interactions" value="604"/>
</dbReference>
<evidence type="ECO:0000256" key="1">
    <source>
        <dbReference type="ARBA" id="ARBA00007473"/>
    </source>
</evidence>
<dbReference type="GO" id="GO:0005730">
    <property type="term" value="C:nucleolus"/>
    <property type="evidence" value="ECO:0007669"/>
    <property type="project" value="TreeGrafter"/>
</dbReference>
<evidence type="ECO:0000313" key="4">
    <source>
        <dbReference type="EMBL" id="RPB23870.1"/>
    </source>
</evidence>
<feature type="compositionally biased region" description="Basic residues" evidence="2">
    <location>
        <begin position="305"/>
        <end position="314"/>
    </location>
</feature>
<accession>A0A3N4LM27</accession>
<proteinExistence type="inferred from homology"/>
<feature type="region of interest" description="Disordered" evidence="2">
    <location>
        <begin position="117"/>
        <end position="228"/>
    </location>
</feature>
<dbReference type="Pfam" id="PF05178">
    <property type="entry name" value="Kri1"/>
    <property type="match status" value="1"/>
</dbReference>
<dbReference type="InterPro" id="IPR018034">
    <property type="entry name" value="Kri1"/>
</dbReference>
<reference evidence="4 5" key="1">
    <citation type="journal article" date="2018" name="Nat. Ecol. Evol.">
        <title>Pezizomycetes genomes reveal the molecular basis of ectomycorrhizal truffle lifestyle.</title>
        <authorList>
            <person name="Murat C."/>
            <person name="Payen T."/>
            <person name="Noel B."/>
            <person name="Kuo A."/>
            <person name="Morin E."/>
            <person name="Chen J."/>
            <person name="Kohler A."/>
            <person name="Krizsan K."/>
            <person name="Balestrini R."/>
            <person name="Da Silva C."/>
            <person name="Montanini B."/>
            <person name="Hainaut M."/>
            <person name="Levati E."/>
            <person name="Barry K.W."/>
            <person name="Belfiori B."/>
            <person name="Cichocki N."/>
            <person name="Clum A."/>
            <person name="Dockter R.B."/>
            <person name="Fauchery L."/>
            <person name="Guy J."/>
            <person name="Iotti M."/>
            <person name="Le Tacon F."/>
            <person name="Lindquist E.A."/>
            <person name="Lipzen A."/>
            <person name="Malagnac F."/>
            <person name="Mello A."/>
            <person name="Molinier V."/>
            <person name="Miyauchi S."/>
            <person name="Poulain J."/>
            <person name="Riccioni C."/>
            <person name="Rubini A."/>
            <person name="Sitrit Y."/>
            <person name="Splivallo R."/>
            <person name="Traeger S."/>
            <person name="Wang M."/>
            <person name="Zifcakova L."/>
            <person name="Wipf D."/>
            <person name="Zambonelli A."/>
            <person name="Paolocci F."/>
            <person name="Nowrousian M."/>
            <person name="Ottonello S."/>
            <person name="Baldrian P."/>
            <person name="Spatafora J.W."/>
            <person name="Henrissat B."/>
            <person name="Nagy L.G."/>
            <person name="Aury J.M."/>
            <person name="Wincker P."/>
            <person name="Grigoriev I.V."/>
            <person name="Bonfante P."/>
            <person name="Martin F.M."/>
        </authorList>
    </citation>
    <scope>NUCLEOTIDE SEQUENCE [LARGE SCALE GENOMIC DNA]</scope>
    <source>
        <strain evidence="4 5">ATCC MYA-4762</strain>
    </source>
</reference>
<feature type="compositionally biased region" description="Basic and acidic residues" evidence="2">
    <location>
        <begin position="164"/>
        <end position="188"/>
    </location>
</feature>
<feature type="region of interest" description="Disordered" evidence="2">
    <location>
        <begin position="565"/>
        <end position="591"/>
    </location>
</feature>
<dbReference type="PANTHER" id="PTHR14490">
    <property type="entry name" value="ZINC FINGER, ZZ TYPE"/>
    <property type="match status" value="1"/>
</dbReference>
<sequence>MPEKRSKKFALDLGSDDDDSARVVELKINEEYAKRFEHNKKREERQRCDADSDSDSDCKDAALLNDLDSNDDSSSAEDEDEFGEFADEVADEDILATINAIRLRDPRVYDGQTRFFKSAPEEVEDDVEGKDAKKQQKKPMFLKDYHRENLLKRKNPAADEEDDSKPKTYMEEQEALKRDLVRDIHNAAEDIVNDDEGDGDFLMTKSAPEQESVPPPPDPKTADPENPDEYLKSFLASKAWLPKDRKHVYGPAMESDDSEEEEIAEQFEQGFNLRFEDPTKAAQLVGHARGAVKAMTARKDDMSSRRRAREAKKLKREEERKGREIEKGRLRALKVEELMSKVKQIKEVAGLGDEVEDPECWKELLKGEFSEDKWDEWMAKKFGDDYYGAEEKVQDVPDKLTWDDGDIEIGDIDGNEDDILDRVDHIGTEEGVPKGKHKTRKDYEKEKREKKRRDRETRKEIENFVDENIDLEEISGGNSYSGFHYREVTPETFGLTPLDILAADDADLNEYAGLKRYATFRPKERKKQDKKKYSKKRNLREWRKAVFGNENGLVLPARQAEFTVKTSGAGEGLSAGVDSGEGEKRKWRKRK</sequence>
<dbReference type="GO" id="GO:0030686">
    <property type="term" value="C:90S preribosome"/>
    <property type="evidence" value="ECO:0007669"/>
    <property type="project" value="TreeGrafter"/>
</dbReference>
<organism evidence="4 5">
    <name type="scientific">Terfezia boudieri ATCC MYA-4762</name>
    <dbReference type="NCBI Taxonomy" id="1051890"/>
    <lineage>
        <taxon>Eukaryota</taxon>
        <taxon>Fungi</taxon>
        <taxon>Dikarya</taxon>
        <taxon>Ascomycota</taxon>
        <taxon>Pezizomycotina</taxon>
        <taxon>Pezizomycetes</taxon>
        <taxon>Pezizales</taxon>
        <taxon>Pezizaceae</taxon>
        <taxon>Terfezia</taxon>
    </lineage>
</organism>
<evidence type="ECO:0000313" key="5">
    <source>
        <dbReference type="Proteomes" id="UP000267821"/>
    </source>
</evidence>
<dbReference type="PANTHER" id="PTHR14490:SF5">
    <property type="entry name" value="PROTEIN KRI1 HOMOLOG"/>
    <property type="match status" value="1"/>
</dbReference>
<feature type="region of interest" description="Disordered" evidence="2">
    <location>
        <begin position="426"/>
        <end position="459"/>
    </location>
</feature>
<feature type="compositionally biased region" description="Acidic residues" evidence="2">
    <location>
        <begin position="68"/>
        <end position="86"/>
    </location>
</feature>
<dbReference type="Pfam" id="PF12936">
    <property type="entry name" value="Kri1_C"/>
    <property type="match status" value="1"/>
</dbReference>
<feature type="compositionally biased region" description="Basic and acidic residues" evidence="2">
    <location>
        <begin position="38"/>
        <end position="60"/>
    </location>
</feature>
<evidence type="ECO:0000256" key="2">
    <source>
        <dbReference type="SAM" id="MobiDB-lite"/>
    </source>
</evidence>
<feature type="region of interest" description="Disordered" evidence="2">
    <location>
        <begin position="38"/>
        <end position="86"/>
    </location>
</feature>
<keyword evidence="5" id="KW-1185">Reference proteome</keyword>
<dbReference type="STRING" id="1051890.A0A3N4LM27"/>
<dbReference type="InterPro" id="IPR024626">
    <property type="entry name" value="Kri1-like_C"/>
</dbReference>
<dbReference type="InParanoid" id="A0A3N4LM27"/>
<protein>
    <submittedName>
        <fullName evidence="4">Krr1-domain-containing protein</fullName>
    </submittedName>
</protein>
<feature type="region of interest" description="Disordered" evidence="2">
    <location>
        <begin position="286"/>
        <end position="322"/>
    </location>
</feature>
<evidence type="ECO:0000259" key="3">
    <source>
        <dbReference type="Pfam" id="PF12936"/>
    </source>
</evidence>
<gene>
    <name evidence="4" type="ORF">L211DRAFT_880537</name>
</gene>
<feature type="domain" description="Kri1-like C-terminal" evidence="3">
    <location>
        <begin position="459"/>
        <end position="545"/>
    </location>
</feature>
<dbReference type="EMBL" id="ML121544">
    <property type="protein sequence ID" value="RPB23870.1"/>
    <property type="molecule type" value="Genomic_DNA"/>
</dbReference>
<feature type="compositionally biased region" description="Basic and acidic residues" evidence="2">
    <location>
        <begin position="141"/>
        <end position="151"/>
    </location>
</feature>
<dbReference type="AlphaFoldDB" id="A0A3N4LM27"/>
<dbReference type="Proteomes" id="UP000267821">
    <property type="component" value="Unassembled WGS sequence"/>
</dbReference>
<comment type="similarity">
    <text evidence="1">Belongs to the KRI1 family.</text>
</comment>
<dbReference type="OrthoDB" id="10252032at2759"/>